<feature type="non-terminal residue" evidence="5">
    <location>
        <position position="248"/>
    </location>
</feature>
<evidence type="ECO:0000256" key="3">
    <source>
        <dbReference type="ARBA" id="ARBA00022857"/>
    </source>
</evidence>
<dbReference type="EC" id="1.1.1.100" evidence="2"/>
<dbReference type="AlphaFoldDB" id="D8QEI5"/>
<dbReference type="OrthoDB" id="498125at2759"/>
<dbReference type="PROSITE" id="PS00061">
    <property type="entry name" value="ADH_SHORT"/>
    <property type="match status" value="1"/>
</dbReference>
<organism evidence="6">
    <name type="scientific">Schizophyllum commune (strain H4-8 / FGSC 9210)</name>
    <name type="common">Split gill fungus</name>
    <dbReference type="NCBI Taxonomy" id="578458"/>
    <lineage>
        <taxon>Eukaryota</taxon>
        <taxon>Fungi</taxon>
        <taxon>Dikarya</taxon>
        <taxon>Basidiomycota</taxon>
        <taxon>Agaricomycotina</taxon>
        <taxon>Agaricomycetes</taxon>
        <taxon>Agaricomycetidae</taxon>
        <taxon>Agaricales</taxon>
        <taxon>Schizophyllaceae</taxon>
        <taxon>Schizophyllum</taxon>
    </lineage>
</organism>
<proteinExistence type="inferred from homology"/>
<dbReference type="Gene3D" id="3.40.50.720">
    <property type="entry name" value="NAD(P)-binding Rossmann-like Domain"/>
    <property type="match status" value="1"/>
</dbReference>
<dbReference type="eggNOG" id="KOG0725">
    <property type="taxonomic scope" value="Eukaryota"/>
</dbReference>
<keyword evidence="3" id="KW-0521">NADP</keyword>
<dbReference type="InterPro" id="IPR002347">
    <property type="entry name" value="SDR_fam"/>
</dbReference>
<dbReference type="InParanoid" id="D8QEI5"/>
<dbReference type="STRING" id="578458.D8QEI5"/>
<evidence type="ECO:0000256" key="2">
    <source>
        <dbReference type="ARBA" id="ARBA00012948"/>
    </source>
</evidence>
<dbReference type="HOGENOM" id="CLU_010194_1_0_1"/>
<dbReference type="Proteomes" id="UP000007431">
    <property type="component" value="Unassembled WGS sequence"/>
</dbReference>
<dbReference type="Pfam" id="PF13561">
    <property type="entry name" value="adh_short_C2"/>
    <property type="match status" value="1"/>
</dbReference>
<dbReference type="RefSeq" id="XP_003029075.1">
    <property type="nucleotide sequence ID" value="XM_003029029.1"/>
</dbReference>
<comment type="similarity">
    <text evidence="1">Belongs to the short-chain dehydrogenases/reductases (SDR) family.</text>
</comment>
<evidence type="ECO:0000256" key="4">
    <source>
        <dbReference type="ARBA" id="ARBA00048508"/>
    </source>
</evidence>
<dbReference type="SUPFAM" id="SSF51735">
    <property type="entry name" value="NAD(P)-binding Rossmann-fold domains"/>
    <property type="match status" value="1"/>
</dbReference>
<protein>
    <recommendedName>
        <fullName evidence="2">3-oxoacyl-[acyl-carrier-protein] reductase</fullName>
        <ecNumber evidence="2">1.1.1.100</ecNumber>
    </recommendedName>
</protein>
<sequence>MSFARVALVTGASRSIGRAIALRLADDGLNIALNDLPSAMERLEGVRGDIEERGRKAFTVLADVSSEPDVKRMVDDTAMVANAGVLIYKKCVDTTVEDYHRLHSVNSLGLFLCYQHAALKMQELGNKSGRIIGASSGAGRVGHPMTGVYSQTKFGVRGLTHAFAAELASTGITVNCYCPGWVDTDVVRAVAEKSGDVDALYGTAKARTPVGRLGQPEDIANVVSFLASREADFITGSGIDVNGGIVMN</sequence>
<keyword evidence="6" id="KW-1185">Reference proteome</keyword>
<dbReference type="OMA" id="KLDKAGW"/>
<dbReference type="GeneID" id="9590637"/>
<dbReference type="PRINTS" id="PR00081">
    <property type="entry name" value="GDHRDH"/>
</dbReference>
<dbReference type="PANTHER" id="PTHR42879:SF2">
    <property type="entry name" value="3-OXOACYL-[ACYL-CARRIER-PROTEIN] REDUCTASE FABG"/>
    <property type="match status" value="1"/>
</dbReference>
<evidence type="ECO:0000313" key="6">
    <source>
        <dbReference type="Proteomes" id="UP000007431"/>
    </source>
</evidence>
<evidence type="ECO:0000313" key="5">
    <source>
        <dbReference type="EMBL" id="EFI94172.1"/>
    </source>
</evidence>
<dbReference type="GO" id="GO:0004316">
    <property type="term" value="F:3-oxoacyl-[acyl-carrier-protein] reductase (NADPH) activity"/>
    <property type="evidence" value="ECO:0007669"/>
    <property type="project" value="UniProtKB-EC"/>
</dbReference>
<dbReference type="KEGG" id="scm:SCHCO_01131965"/>
<name>D8QEI5_SCHCM</name>
<dbReference type="FunFam" id="3.40.50.720:FF:000084">
    <property type="entry name" value="Short-chain dehydrogenase reductase"/>
    <property type="match status" value="1"/>
</dbReference>
<dbReference type="InterPro" id="IPR036291">
    <property type="entry name" value="NAD(P)-bd_dom_sf"/>
</dbReference>
<dbReference type="InterPro" id="IPR050259">
    <property type="entry name" value="SDR"/>
</dbReference>
<comment type="catalytic activity">
    <reaction evidence="4">
        <text>a (3R)-hydroxyacyl-[ACP] + NADP(+) = a 3-oxoacyl-[ACP] + NADPH + H(+)</text>
        <dbReference type="Rhea" id="RHEA:17397"/>
        <dbReference type="Rhea" id="RHEA-COMP:9916"/>
        <dbReference type="Rhea" id="RHEA-COMP:9945"/>
        <dbReference type="ChEBI" id="CHEBI:15378"/>
        <dbReference type="ChEBI" id="CHEBI:57783"/>
        <dbReference type="ChEBI" id="CHEBI:58349"/>
        <dbReference type="ChEBI" id="CHEBI:78776"/>
        <dbReference type="ChEBI" id="CHEBI:78827"/>
        <dbReference type="EC" id="1.1.1.100"/>
    </reaction>
</comment>
<gene>
    <name evidence="5" type="ORF">SCHCODRAFT_112268</name>
</gene>
<reference evidence="5 6" key="1">
    <citation type="journal article" date="2010" name="Nat. Biotechnol.">
        <title>Genome sequence of the model mushroom Schizophyllum commune.</title>
        <authorList>
            <person name="Ohm R.A."/>
            <person name="de Jong J.F."/>
            <person name="Lugones L.G."/>
            <person name="Aerts A."/>
            <person name="Kothe E."/>
            <person name="Stajich J.E."/>
            <person name="de Vries R.P."/>
            <person name="Record E."/>
            <person name="Levasseur A."/>
            <person name="Baker S.E."/>
            <person name="Bartholomew K.A."/>
            <person name="Coutinho P.M."/>
            <person name="Erdmann S."/>
            <person name="Fowler T.J."/>
            <person name="Gathman A.C."/>
            <person name="Lombard V."/>
            <person name="Henrissat B."/>
            <person name="Knabe N."/>
            <person name="Kuees U."/>
            <person name="Lilly W.W."/>
            <person name="Lindquist E."/>
            <person name="Lucas S."/>
            <person name="Magnuson J.K."/>
            <person name="Piumi F."/>
            <person name="Raudaskoski M."/>
            <person name="Salamov A."/>
            <person name="Schmutz J."/>
            <person name="Schwarze F.W.M.R."/>
            <person name="vanKuyk P.A."/>
            <person name="Horton J.S."/>
            <person name="Grigoriev I.V."/>
            <person name="Woesten H.A.B."/>
        </authorList>
    </citation>
    <scope>NUCLEOTIDE SEQUENCE [LARGE SCALE GENOMIC DNA]</scope>
    <source>
        <strain evidence="6">H4-8 / FGSC 9210</strain>
    </source>
</reference>
<dbReference type="PANTHER" id="PTHR42879">
    <property type="entry name" value="3-OXOACYL-(ACYL-CARRIER-PROTEIN) REDUCTASE"/>
    <property type="match status" value="1"/>
</dbReference>
<dbReference type="VEuPathDB" id="FungiDB:SCHCODRAFT_01131965"/>
<accession>D8QEI5</accession>
<dbReference type="EMBL" id="GL377310">
    <property type="protein sequence ID" value="EFI94172.1"/>
    <property type="molecule type" value="Genomic_DNA"/>
</dbReference>
<dbReference type="GO" id="GO:0032787">
    <property type="term" value="P:monocarboxylic acid metabolic process"/>
    <property type="evidence" value="ECO:0007669"/>
    <property type="project" value="UniProtKB-ARBA"/>
</dbReference>
<evidence type="ECO:0000256" key="1">
    <source>
        <dbReference type="ARBA" id="ARBA00006484"/>
    </source>
</evidence>
<dbReference type="InterPro" id="IPR020904">
    <property type="entry name" value="Sc_DH/Rdtase_CS"/>
</dbReference>